<dbReference type="Pfam" id="PF01381">
    <property type="entry name" value="HTH_3"/>
    <property type="match status" value="1"/>
</dbReference>
<dbReference type="PANTHER" id="PTHR46558">
    <property type="entry name" value="TRACRIPTIONAL REGULATORY PROTEIN-RELATED-RELATED"/>
    <property type="match status" value="1"/>
</dbReference>
<dbReference type="EMBL" id="WHNX01000012">
    <property type="protein sequence ID" value="MPW25980.1"/>
    <property type="molecule type" value="Genomic_DNA"/>
</dbReference>
<accession>A0A6A7K964</accession>
<gene>
    <name evidence="3" type="ORF">GC105_09270</name>
</gene>
<dbReference type="GO" id="GO:0003677">
    <property type="term" value="F:DNA binding"/>
    <property type="evidence" value="ECO:0007669"/>
    <property type="project" value="UniProtKB-KW"/>
</dbReference>
<dbReference type="Gene3D" id="1.10.260.40">
    <property type="entry name" value="lambda repressor-like DNA-binding domains"/>
    <property type="match status" value="1"/>
</dbReference>
<evidence type="ECO:0000313" key="3">
    <source>
        <dbReference type="EMBL" id="MPW25980.1"/>
    </source>
</evidence>
<name>A0A6A7K964_9FIRM</name>
<dbReference type="RefSeq" id="WP_152804001.1">
    <property type="nucleotide sequence ID" value="NZ_WHNX01000012.1"/>
</dbReference>
<keyword evidence="1" id="KW-0238">DNA-binding</keyword>
<comment type="caution">
    <text evidence="3">The sequence shown here is derived from an EMBL/GenBank/DDBJ whole genome shotgun (WGS) entry which is preliminary data.</text>
</comment>
<evidence type="ECO:0000313" key="4">
    <source>
        <dbReference type="Proteomes" id="UP000440004"/>
    </source>
</evidence>
<dbReference type="SUPFAM" id="SSF47413">
    <property type="entry name" value="lambda repressor-like DNA-binding domains"/>
    <property type="match status" value="1"/>
</dbReference>
<dbReference type="SMART" id="SM00530">
    <property type="entry name" value="HTH_XRE"/>
    <property type="match status" value="1"/>
</dbReference>
<keyword evidence="4" id="KW-1185">Reference proteome</keyword>
<dbReference type="Proteomes" id="UP000440004">
    <property type="component" value="Unassembled WGS sequence"/>
</dbReference>
<sequence length="71" mass="7971">MDNKIKVYRAINKISQEDLSRLTGLSRPNISNIERGDQVPNGNTMLKIAKALNASVEDIFLGLNVIHEHQK</sequence>
<dbReference type="InterPro" id="IPR001387">
    <property type="entry name" value="Cro/C1-type_HTH"/>
</dbReference>
<dbReference type="AlphaFoldDB" id="A0A6A7K964"/>
<evidence type="ECO:0000256" key="1">
    <source>
        <dbReference type="ARBA" id="ARBA00023125"/>
    </source>
</evidence>
<dbReference type="PANTHER" id="PTHR46558:SF11">
    <property type="entry name" value="HTH-TYPE TRANSCRIPTIONAL REGULATOR XRE"/>
    <property type="match status" value="1"/>
</dbReference>
<organism evidence="3 4">
    <name type="scientific">Alkalibaculum sporogenes</name>
    <dbReference type="NCBI Taxonomy" id="2655001"/>
    <lineage>
        <taxon>Bacteria</taxon>
        <taxon>Bacillati</taxon>
        <taxon>Bacillota</taxon>
        <taxon>Clostridia</taxon>
        <taxon>Eubacteriales</taxon>
        <taxon>Eubacteriaceae</taxon>
        <taxon>Alkalibaculum</taxon>
    </lineage>
</organism>
<proteinExistence type="predicted"/>
<dbReference type="PROSITE" id="PS50943">
    <property type="entry name" value="HTH_CROC1"/>
    <property type="match status" value="1"/>
</dbReference>
<protein>
    <submittedName>
        <fullName evidence="3">Helix-turn-helix domain-containing protein</fullName>
    </submittedName>
</protein>
<feature type="domain" description="HTH cro/C1-type" evidence="2">
    <location>
        <begin position="5"/>
        <end position="59"/>
    </location>
</feature>
<reference evidence="3 4" key="1">
    <citation type="submission" date="2019-10" db="EMBL/GenBank/DDBJ databases">
        <title>Alkalibaculum tamaniensis sp.nov., a new alkaliphilic acetogen, isolated on methoxylated aromatics from a mud volcano.</title>
        <authorList>
            <person name="Khomyakova M.A."/>
            <person name="Merkel A.Y."/>
            <person name="Bonch-Osmolovskaya E.A."/>
            <person name="Slobodkin A.I."/>
        </authorList>
    </citation>
    <scope>NUCLEOTIDE SEQUENCE [LARGE SCALE GENOMIC DNA]</scope>
    <source>
        <strain evidence="3 4">M08DMB</strain>
    </source>
</reference>
<evidence type="ECO:0000259" key="2">
    <source>
        <dbReference type="PROSITE" id="PS50943"/>
    </source>
</evidence>
<dbReference type="InterPro" id="IPR010982">
    <property type="entry name" value="Lambda_DNA-bd_dom_sf"/>
</dbReference>
<dbReference type="CDD" id="cd00093">
    <property type="entry name" value="HTH_XRE"/>
    <property type="match status" value="1"/>
</dbReference>